<evidence type="ECO:0000313" key="1">
    <source>
        <dbReference type="EMBL" id="GBM67510.1"/>
    </source>
</evidence>
<gene>
    <name evidence="1" type="ORF">AVEN_204531_1</name>
</gene>
<comment type="caution">
    <text evidence="1">The sequence shown here is derived from an EMBL/GenBank/DDBJ whole genome shotgun (WGS) entry which is preliminary data.</text>
</comment>
<evidence type="ECO:0000313" key="2">
    <source>
        <dbReference type="Proteomes" id="UP000499080"/>
    </source>
</evidence>
<organism evidence="1 2">
    <name type="scientific">Araneus ventricosus</name>
    <name type="common">Orbweaver spider</name>
    <name type="synonym">Epeira ventricosa</name>
    <dbReference type="NCBI Taxonomy" id="182803"/>
    <lineage>
        <taxon>Eukaryota</taxon>
        <taxon>Metazoa</taxon>
        <taxon>Ecdysozoa</taxon>
        <taxon>Arthropoda</taxon>
        <taxon>Chelicerata</taxon>
        <taxon>Arachnida</taxon>
        <taxon>Araneae</taxon>
        <taxon>Araneomorphae</taxon>
        <taxon>Entelegynae</taxon>
        <taxon>Araneoidea</taxon>
        <taxon>Araneidae</taxon>
        <taxon>Araneus</taxon>
    </lineage>
</organism>
<dbReference type="AlphaFoldDB" id="A0A4Y2HQH7"/>
<protein>
    <submittedName>
        <fullName evidence="1">Uncharacterized protein</fullName>
    </submittedName>
</protein>
<sequence length="90" mass="9899">MTGTTPEPSFSNLPQHTTPAGGRLSLYASFSVQQFHIHGGSSVEWSVQPGTLRPEAETLSSVRHSRKMLYSVIVVNVLANNKQIIYQRSS</sequence>
<proteinExistence type="predicted"/>
<name>A0A4Y2HQH7_ARAVE</name>
<dbReference type="EMBL" id="BGPR01002089">
    <property type="protein sequence ID" value="GBM67510.1"/>
    <property type="molecule type" value="Genomic_DNA"/>
</dbReference>
<reference evidence="1 2" key="1">
    <citation type="journal article" date="2019" name="Sci. Rep.">
        <title>Orb-weaving spider Araneus ventricosus genome elucidates the spidroin gene catalogue.</title>
        <authorList>
            <person name="Kono N."/>
            <person name="Nakamura H."/>
            <person name="Ohtoshi R."/>
            <person name="Moran D.A.P."/>
            <person name="Shinohara A."/>
            <person name="Yoshida Y."/>
            <person name="Fujiwara M."/>
            <person name="Mori M."/>
            <person name="Tomita M."/>
            <person name="Arakawa K."/>
        </authorList>
    </citation>
    <scope>NUCLEOTIDE SEQUENCE [LARGE SCALE GENOMIC DNA]</scope>
</reference>
<accession>A0A4Y2HQH7</accession>
<keyword evidence="2" id="KW-1185">Reference proteome</keyword>
<dbReference type="Proteomes" id="UP000499080">
    <property type="component" value="Unassembled WGS sequence"/>
</dbReference>